<dbReference type="InParanoid" id="M1YMR5"/>
<sequence length="118" mass="12847">MKNIIPVLTTALLIWAIPFFAISHEGEHESNDDHIMESKHNLFEEGSGSSVLSQPGHGYGHEYKEGSPNATMKSGQIDEGSGGMKDHKPTPHRTGHEEGSGMKSMEHQTPSKAIPHAH</sequence>
<protein>
    <submittedName>
        <fullName evidence="2">Uncharacterized protein</fullName>
    </submittedName>
</protein>
<accession>M1YMR5</accession>
<evidence type="ECO:0000313" key="2">
    <source>
        <dbReference type="EMBL" id="CCQ91750.1"/>
    </source>
</evidence>
<feature type="compositionally biased region" description="Basic and acidic residues" evidence="1">
    <location>
        <begin position="84"/>
        <end position="106"/>
    </location>
</feature>
<dbReference type="HOGENOM" id="CLU_2070621_0_0_0"/>
<feature type="compositionally biased region" description="Basic and acidic residues" evidence="1">
    <location>
        <begin position="28"/>
        <end position="43"/>
    </location>
</feature>
<dbReference type="AlphaFoldDB" id="M1YMR5"/>
<dbReference type="RefSeq" id="WP_005010843.1">
    <property type="nucleotide sequence ID" value="NZ_HG422173.1"/>
</dbReference>
<feature type="region of interest" description="Disordered" evidence="1">
    <location>
        <begin position="28"/>
        <end position="118"/>
    </location>
</feature>
<proteinExistence type="predicted"/>
<dbReference type="EMBL" id="CAQJ01000089">
    <property type="protein sequence ID" value="CCQ91750.1"/>
    <property type="molecule type" value="Genomic_DNA"/>
</dbReference>
<evidence type="ECO:0000256" key="1">
    <source>
        <dbReference type="SAM" id="MobiDB-lite"/>
    </source>
</evidence>
<reference evidence="2 3" key="1">
    <citation type="journal article" date="2013" name="Front. Microbiol.">
        <title>The genome of Nitrospina gracilis illuminates the metabolism and evolution of the major marine nitrite oxidizer.</title>
        <authorList>
            <person name="Luecker S."/>
            <person name="Nowka B."/>
            <person name="Rattei T."/>
            <person name="Spieck E."/>
            <person name="and Daims H."/>
        </authorList>
    </citation>
    <scope>NUCLEOTIDE SEQUENCE [LARGE SCALE GENOMIC DNA]</scope>
    <source>
        <strain evidence="2 3">3/211</strain>
    </source>
</reference>
<organism evidence="2 3">
    <name type="scientific">Nitrospina gracilis (strain 3/211)</name>
    <dbReference type="NCBI Taxonomy" id="1266370"/>
    <lineage>
        <taxon>Bacteria</taxon>
        <taxon>Pseudomonadati</taxon>
        <taxon>Nitrospinota/Tectimicrobiota group</taxon>
        <taxon>Nitrospinota</taxon>
        <taxon>Nitrospinia</taxon>
        <taxon>Nitrospinales</taxon>
        <taxon>Nitrospinaceae</taxon>
        <taxon>Nitrospina</taxon>
    </lineage>
</organism>
<gene>
    <name evidence="2" type="ORF">NITGR_800001</name>
</gene>
<dbReference type="STRING" id="1266370.NITGR_800001"/>
<name>M1YMR5_NITG3</name>
<keyword evidence="3" id="KW-1185">Reference proteome</keyword>
<dbReference type="Proteomes" id="UP000011704">
    <property type="component" value="Unassembled WGS sequence"/>
</dbReference>
<comment type="caution">
    <text evidence="2">The sequence shown here is derived from an EMBL/GenBank/DDBJ whole genome shotgun (WGS) entry which is preliminary data.</text>
</comment>
<evidence type="ECO:0000313" key="3">
    <source>
        <dbReference type="Proteomes" id="UP000011704"/>
    </source>
</evidence>